<dbReference type="EMBL" id="JBBPBN010000030">
    <property type="protein sequence ID" value="KAK9005301.1"/>
    <property type="molecule type" value="Genomic_DNA"/>
</dbReference>
<sequence length="101" mass="11799">MLYSKWMIQKESSHLCLELGKWRGHLNWEILSKKKVPLLSMNGALVSPFYANQKSVYEPELEEQSMDFSSWTMVMSTAYATGVDLCFLVLFETELYEFQQS</sequence>
<proteinExistence type="predicted"/>
<name>A0ABR2QXU2_9ROSI</name>
<dbReference type="Proteomes" id="UP001396334">
    <property type="component" value="Unassembled WGS sequence"/>
</dbReference>
<accession>A0ABR2QXU2</accession>
<organism evidence="1 2">
    <name type="scientific">Hibiscus sabdariffa</name>
    <name type="common">roselle</name>
    <dbReference type="NCBI Taxonomy" id="183260"/>
    <lineage>
        <taxon>Eukaryota</taxon>
        <taxon>Viridiplantae</taxon>
        <taxon>Streptophyta</taxon>
        <taxon>Embryophyta</taxon>
        <taxon>Tracheophyta</taxon>
        <taxon>Spermatophyta</taxon>
        <taxon>Magnoliopsida</taxon>
        <taxon>eudicotyledons</taxon>
        <taxon>Gunneridae</taxon>
        <taxon>Pentapetalae</taxon>
        <taxon>rosids</taxon>
        <taxon>malvids</taxon>
        <taxon>Malvales</taxon>
        <taxon>Malvaceae</taxon>
        <taxon>Malvoideae</taxon>
        <taxon>Hibiscus</taxon>
    </lineage>
</organism>
<reference evidence="1 2" key="1">
    <citation type="journal article" date="2024" name="G3 (Bethesda)">
        <title>Genome assembly of Hibiscus sabdariffa L. provides insights into metabolisms of medicinal natural products.</title>
        <authorList>
            <person name="Kim T."/>
        </authorList>
    </citation>
    <scope>NUCLEOTIDE SEQUENCE [LARGE SCALE GENOMIC DNA]</scope>
    <source>
        <strain evidence="1">TK-2024</strain>
        <tissue evidence="1">Old leaves</tissue>
    </source>
</reference>
<gene>
    <name evidence="1" type="ORF">V6N11_042744</name>
</gene>
<protein>
    <submittedName>
        <fullName evidence="1">Uncharacterized protein</fullName>
    </submittedName>
</protein>
<comment type="caution">
    <text evidence="1">The sequence shown here is derived from an EMBL/GenBank/DDBJ whole genome shotgun (WGS) entry which is preliminary data.</text>
</comment>
<keyword evidence="2" id="KW-1185">Reference proteome</keyword>
<evidence type="ECO:0000313" key="2">
    <source>
        <dbReference type="Proteomes" id="UP001396334"/>
    </source>
</evidence>
<evidence type="ECO:0000313" key="1">
    <source>
        <dbReference type="EMBL" id="KAK9005301.1"/>
    </source>
</evidence>